<accession>A0A366M8Y6</accession>
<organism evidence="2 3">
    <name type="scientific">Spongiactinospora rosea</name>
    <dbReference type="NCBI Taxonomy" id="2248750"/>
    <lineage>
        <taxon>Bacteria</taxon>
        <taxon>Bacillati</taxon>
        <taxon>Actinomycetota</taxon>
        <taxon>Actinomycetes</taxon>
        <taxon>Streptosporangiales</taxon>
        <taxon>Streptosporangiaceae</taxon>
        <taxon>Spongiactinospora</taxon>
    </lineage>
</organism>
<feature type="domain" description="SHOCT" evidence="1">
    <location>
        <begin position="55"/>
        <end position="82"/>
    </location>
</feature>
<name>A0A366M8Y6_9ACTN</name>
<evidence type="ECO:0000259" key="1">
    <source>
        <dbReference type="Pfam" id="PF09851"/>
    </source>
</evidence>
<comment type="caution">
    <text evidence="2">The sequence shown here is derived from an EMBL/GenBank/DDBJ whole genome shotgun (WGS) entry which is preliminary data.</text>
</comment>
<evidence type="ECO:0000313" key="2">
    <source>
        <dbReference type="EMBL" id="RBQ22170.1"/>
    </source>
</evidence>
<keyword evidence="3" id="KW-1185">Reference proteome</keyword>
<reference evidence="2 3" key="1">
    <citation type="submission" date="2018-06" db="EMBL/GenBank/DDBJ databases">
        <title>Sphaerisporangium craniellae sp. nov., isolated from a marine sponge in the South China Sea.</title>
        <authorList>
            <person name="Li L."/>
        </authorList>
    </citation>
    <scope>NUCLEOTIDE SEQUENCE [LARGE SCALE GENOMIC DNA]</scope>
    <source>
        <strain evidence="2 3">LHW63015</strain>
    </source>
</reference>
<sequence length="86" mass="9241">MITLESVHDPRGVQQAINHASHQARLREQHAARQAMVPVVSAPTGVTGGGEAFVSQLERLGALVRSGDLTRAEFEAAKAELLRRST</sequence>
<evidence type="ECO:0000313" key="3">
    <source>
        <dbReference type="Proteomes" id="UP000253303"/>
    </source>
</evidence>
<dbReference type="AlphaFoldDB" id="A0A366M8Y6"/>
<gene>
    <name evidence="2" type="ORF">DP939_02665</name>
</gene>
<dbReference type="EMBL" id="QMEY01000001">
    <property type="protein sequence ID" value="RBQ22170.1"/>
    <property type="molecule type" value="Genomic_DNA"/>
</dbReference>
<proteinExistence type="predicted"/>
<dbReference type="InterPro" id="IPR018649">
    <property type="entry name" value="SHOCT"/>
</dbReference>
<protein>
    <recommendedName>
        <fullName evidence="1">SHOCT domain-containing protein</fullName>
    </recommendedName>
</protein>
<dbReference type="Proteomes" id="UP000253303">
    <property type="component" value="Unassembled WGS sequence"/>
</dbReference>
<dbReference type="Pfam" id="PF09851">
    <property type="entry name" value="SHOCT"/>
    <property type="match status" value="1"/>
</dbReference>